<evidence type="ECO:0000256" key="3">
    <source>
        <dbReference type="ARBA" id="ARBA00022630"/>
    </source>
</evidence>
<accession>B9E138</accession>
<comment type="similarity">
    <text evidence="6">Belongs to the RnfG family.</text>
</comment>
<dbReference type="SMART" id="SM00900">
    <property type="entry name" value="FMN_bind"/>
    <property type="match status" value="1"/>
</dbReference>
<reference evidence="10" key="1">
    <citation type="submission" date="2005-09" db="EMBL/GenBank/DDBJ databases">
        <title>Complete genome sequence of Clostridium kluyveri and comparative genomics of Clostridia species.</title>
        <authorList>
            <person name="Inui M."/>
            <person name="Nonaka H."/>
            <person name="Shinoda Y."/>
            <person name="Ikenaga Y."/>
            <person name="Abe M."/>
            <person name="Naito K."/>
            <person name="Vertes A.A."/>
            <person name="Yukawa H."/>
        </authorList>
    </citation>
    <scope>NUCLEOTIDE SEQUENCE [LARGE SCALE GENOMIC DNA]</scope>
    <source>
        <strain evidence="10">NBRC 12016</strain>
    </source>
</reference>
<keyword evidence="6" id="KW-1003">Cell membrane</keyword>
<dbReference type="InterPro" id="IPR010209">
    <property type="entry name" value="Ion_transpt_RnfG/RsxG"/>
</dbReference>
<comment type="subunit">
    <text evidence="6">The complex is composed of six subunits: RnfA, RnfB, RnfC, RnfD, RnfE and RnfG.</text>
</comment>
<dbReference type="PIRSF" id="PIRSF006091">
    <property type="entry name" value="E_trnsport_RnfG"/>
    <property type="match status" value="1"/>
</dbReference>
<evidence type="ECO:0000259" key="8">
    <source>
        <dbReference type="SMART" id="SM00900"/>
    </source>
</evidence>
<keyword evidence="3 6" id="KW-0285">Flavoprotein</keyword>
<protein>
    <recommendedName>
        <fullName evidence="6">Ion-translocating oxidoreductase complex subunit G</fullName>
        <ecNumber evidence="6">7.-.-.-</ecNumber>
    </recommendedName>
    <alternativeName>
        <fullName evidence="6">Rnf electron transport complex subunit G</fullName>
    </alternativeName>
</protein>
<dbReference type="Pfam" id="PF04205">
    <property type="entry name" value="FMN_bind"/>
    <property type="match status" value="1"/>
</dbReference>
<name>B9E138_CLOK1</name>
<dbReference type="InterPro" id="IPR007329">
    <property type="entry name" value="FMN-bd"/>
</dbReference>
<keyword evidence="6 7" id="KW-0472">Membrane</keyword>
<evidence type="ECO:0000313" key="9">
    <source>
        <dbReference type="EMBL" id="BAH06213.1"/>
    </source>
</evidence>
<dbReference type="KEGG" id="ckr:CKR_1162"/>
<dbReference type="GO" id="GO:0009055">
    <property type="term" value="F:electron transfer activity"/>
    <property type="evidence" value="ECO:0007669"/>
    <property type="project" value="InterPro"/>
</dbReference>
<dbReference type="EC" id="7.-.-.-" evidence="6"/>
<gene>
    <name evidence="6" type="primary">rnfG</name>
    <name evidence="9" type="ordered locus">CKR_1162</name>
</gene>
<organism evidence="9 10">
    <name type="scientific">Clostridium kluyveri (strain NBRC 12016)</name>
    <dbReference type="NCBI Taxonomy" id="583346"/>
    <lineage>
        <taxon>Bacteria</taxon>
        <taxon>Bacillati</taxon>
        <taxon>Bacillota</taxon>
        <taxon>Clostridia</taxon>
        <taxon>Eubacteriales</taxon>
        <taxon>Clostridiaceae</taxon>
        <taxon>Clostridium</taxon>
    </lineage>
</organism>
<dbReference type="GO" id="GO:0010181">
    <property type="term" value="F:FMN binding"/>
    <property type="evidence" value="ECO:0007669"/>
    <property type="project" value="InterPro"/>
</dbReference>
<feature type="domain" description="FMN-binding" evidence="8">
    <location>
        <begin position="94"/>
        <end position="182"/>
    </location>
</feature>
<sequence>MGQGGRLMENNNSVFKITKNLTITCFIAGVIIALVYYITAPVAAQKQIELKNKTMQSLVKNADDFKSVSGKTDWYEAKQGSSTVAYVLPAESKGYGGAITMLVAVTPDGKVIGFSILSHNETPGLGANASKDSFTSQFKGKTAEDLLVVKDKSNHKNIQAMTGATITSRAVTKGVKEAVEKVTTFTGGK</sequence>
<dbReference type="HAMAP" id="MF_00479">
    <property type="entry name" value="RsxG_RnfG"/>
    <property type="match status" value="1"/>
</dbReference>
<evidence type="ECO:0000256" key="5">
    <source>
        <dbReference type="ARBA" id="ARBA00022982"/>
    </source>
</evidence>
<keyword evidence="6 7" id="KW-1133">Transmembrane helix</keyword>
<keyword evidence="5 6" id="KW-0249">Electron transport</keyword>
<dbReference type="HOGENOM" id="CLU_077882_2_0_9"/>
<evidence type="ECO:0000256" key="6">
    <source>
        <dbReference type="HAMAP-Rule" id="MF_00479"/>
    </source>
</evidence>
<dbReference type="GO" id="GO:0022900">
    <property type="term" value="P:electron transport chain"/>
    <property type="evidence" value="ECO:0007669"/>
    <property type="project" value="UniProtKB-UniRule"/>
</dbReference>
<evidence type="ECO:0000313" key="10">
    <source>
        <dbReference type="Proteomes" id="UP000007969"/>
    </source>
</evidence>
<dbReference type="GO" id="GO:0005886">
    <property type="term" value="C:plasma membrane"/>
    <property type="evidence" value="ECO:0007669"/>
    <property type="project" value="UniProtKB-SubCell"/>
</dbReference>
<feature type="transmembrane region" description="Helical" evidence="7">
    <location>
        <begin position="21"/>
        <end position="39"/>
    </location>
</feature>
<dbReference type="PANTHER" id="PTHR36118:SF1">
    <property type="entry name" value="ION-TRANSLOCATING OXIDOREDUCTASE COMPLEX SUBUNIT G"/>
    <property type="match status" value="1"/>
</dbReference>
<keyword evidence="6 7" id="KW-0812">Transmembrane</keyword>
<evidence type="ECO:0000256" key="2">
    <source>
        <dbReference type="ARBA" id="ARBA00022553"/>
    </source>
</evidence>
<dbReference type="NCBIfam" id="TIGR01947">
    <property type="entry name" value="rnfG"/>
    <property type="match status" value="1"/>
</dbReference>
<dbReference type="EMBL" id="AP009049">
    <property type="protein sequence ID" value="BAH06213.1"/>
    <property type="molecule type" value="Genomic_DNA"/>
</dbReference>
<keyword evidence="6" id="KW-1278">Translocase</keyword>
<dbReference type="Proteomes" id="UP000007969">
    <property type="component" value="Chromosome"/>
</dbReference>
<keyword evidence="4 6" id="KW-0288">FMN</keyword>
<dbReference type="PANTHER" id="PTHR36118">
    <property type="entry name" value="ION-TRANSLOCATING OXIDOREDUCTASE COMPLEX SUBUNIT G"/>
    <property type="match status" value="1"/>
</dbReference>
<comment type="function">
    <text evidence="6">Part of a membrane-bound complex that couples electron transfer with translocation of ions across the membrane.</text>
</comment>
<evidence type="ECO:0000256" key="1">
    <source>
        <dbReference type="ARBA" id="ARBA00022448"/>
    </source>
</evidence>
<evidence type="ECO:0000256" key="4">
    <source>
        <dbReference type="ARBA" id="ARBA00022643"/>
    </source>
</evidence>
<dbReference type="AlphaFoldDB" id="B9E138"/>
<feature type="modified residue" description="FMN phosphoryl threonine" evidence="6">
    <location>
        <position position="165"/>
    </location>
</feature>
<comment type="subcellular location">
    <subcellularLocation>
        <location evidence="6">Cell membrane</location>
        <topology evidence="6">Single-pass membrane protein</topology>
    </subcellularLocation>
</comment>
<keyword evidence="2 6" id="KW-0597">Phosphoprotein</keyword>
<comment type="cofactor">
    <cofactor evidence="6">
        <name>FMN</name>
        <dbReference type="ChEBI" id="CHEBI:58210"/>
    </cofactor>
</comment>
<keyword evidence="1 6" id="KW-0813">Transport</keyword>
<evidence type="ECO:0000256" key="7">
    <source>
        <dbReference type="SAM" id="Phobius"/>
    </source>
</evidence>
<proteinExistence type="inferred from homology"/>